<keyword evidence="1" id="KW-0812">Transmembrane</keyword>
<dbReference type="EMBL" id="BNJG01000002">
    <property type="protein sequence ID" value="GHO57453.1"/>
    <property type="molecule type" value="Genomic_DNA"/>
</dbReference>
<reference evidence="2 3" key="1">
    <citation type="journal article" date="2021" name="Int. J. Syst. Evol. Microbiol.">
        <title>Reticulibacter mediterranei gen. nov., sp. nov., within the new family Reticulibacteraceae fam. nov., and Ktedonospora formicarum gen. nov., sp. nov., Ktedonobacter robiniae sp. nov., Dictyobacter formicarum sp. nov. and Dictyobacter arantiisoli sp. nov., belonging to the class Ktedonobacteria.</title>
        <authorList>
            <person name="Yabe S."/>
            <person name="Zheng Y."/>
            <person name="Wang C.M."/>
            <person name="Sakai Y."/>
            <person name="Abe K."/>
            <person name="Yokota A."/>
            <person name="Donadio S."/>
            <person name="Cavaletti L."/>
            <person name="Monciardini P."/>
        </authorList>
    </citation>
    <scope>NUCLEOTIDE SEQUENCE [LARGE SCALE GENOMIC DNA]</scope>
    <source>
        <strain evidence="2 3">SOSP1-30</strain>
    </source>
</reference>
<feature type="transmembrane region" description="Helical" evidence="1">
    <location>
        <begin position="99"/>
        <end position="122"/>
    </location>
</feature>
<evidence type="ECO:0000313" key="2">
    <source>
        <dbReference type="EMBL" id="GHO57453.1"/>
    </source>
</evidence>
<gene>
    <name evidence="2" type="ORF">KSB_59280</name>
</gene>
<proteinExistence type="predicted"/>
<evidence type="ECO:0000313" key="3">
    <source>
        <dbReference type="Proteomes" id="UP000654345"/>
    </source>
</evidence>
<protein>
    <recommendedName>
        <fullName evidence="4">3-keto-disaccharide hydrolase domain-containing protein</fullName>
    </recommendedName>
</protein>
<comment type="caution">
    <text evidence="2">The sequence shown here is derived from an EMBL/GenBank/DDBJ whole genome shotgun (WGS) entry which is preliminary data.</text>
</comment>
<organism evidence="2 3">
    <name type="scientific">Ktedonobacter robiniae</name>
    <dbReference type="NCBI Taxonomy" id="2778365"/>
    <lineage>
        <taxon>Bacteria</taxon>
        <taxon>Bacillati</taxon>
        <taxon>Chloroflexota</taxon>
        <taxon>Ktedonobacteria</taxon>
        <taxon>Ktedonobacterales</taxon>
        <taxon>Ktedonobacteraceae</taxon>
        <taxon>Ktedonobacter</taxon>
    </lineage>
</organism>
<evidence type="ECO:0000256" key="1">
    <source>
        <dbReference type="SAM" id="Phobius"/>
    </source>
</evidence>
<keyword evidence="1" id="KW-1133">Transmembrane helix</keyword>
<dbReference type="Gene3D" id="2.60.120.560">
    <property type="entry name" value="Exo-inulinase, domain 1"/>
    <property type="match status" value="1"/>
</dbReference>
<dbReference type="Proteomes" id="UP000654345">
    <property type="component" value="Unassembled WGS sequence"/>
</dbReference>
<keyword evidence="3" id="KW-1185">Reference proteome</keyword>
<evidence type="ECO:0008006" key="4">
    <source>
        <dbReference type="Google" id="ProtNLM"/>
    </source>
</evidence>
<keyword evidence="1" id="KW-0472">Membrane</keyword>
<sequence>MQCRICSAEVPQGTPSCPVCHASTQEQTIANVTGEVASGSAPYIEYASYAAPPAYITPGNPPYLSYPGAYPPPGSPLPYAPLPYPPLMPQPKPKNTRKILTIVLLSVLAGVIILSSCGLLTFNGVTWLRSSLDSAAQQNQAHADALYQQVTSQTPTTSSSLSTLGESYWLNYDSADGNVSCRYKDNGYHVTINNTNHYYYCSDTDVHTNFAVQVDVTILSGYAGGIVLRINTLDPSYYAFFIGQDGSYKIMKRNGDHSSYIGQNAYDSSIETGYNQKNVVMIIAQGSQLYFYANGQFLTSITDSDYTKGALGLAAFEQELITDVSYSNIKIWNL</sequence>
<accession>A0ABQ3UXR2</accession>
<dbReference type="RefSeq" id="WP_201373861.1">
    <property type="nucleotide sequence ID" value="NZ_BNJG01000002.1"/>
</dbReference>
<name>A0ABQ3UXR2_9CHLR</name>